<dbReference type="InterPro" id="IPR001647">
    <property type="entry name" value="HTH_TetR"/>
</dbReference>
<dbReference type="RefSeq" id="WP_096816778.1">
    <property type="nucleotide sequence ID" value="NZ_JXJU01000001.1"/>
</dbReference>
<dbReference type="Gene3D" id="1.10.10.60">
    <property type="entry name" value="Homeodomain-like"/>
    <property type="match status" value="1"/>
</dbReference>
<dbReference type="SUPFAM" id="SSF46689">
    <property type="entry name" value="Homeodomain-like"/>
    <property type="match status" value="1"/>
</dbReference>
<name>A0A2A5RP99_9LACT</name>
<evidence type="ECO:0000313" key="4">
    <source>
        <dbReference type="EMBL" id="PCS01254.1"/>
    </source>
</evidence>
<evidence type="ECO:0000313" key="5">
    <source>
        <dbReference type="Proteomes" id="UP000218181"/>
    </source>
</evidence>
<proteinExistence type="predicted"/>
<dbReference type="AlphaFoldDB" id="A0A2A5RP99"/>
<dbReference type="SUPFAM" id="SSF48498">
    <property type="entry name" value="Tetracyclin repressor-like, C-terminal domain"/>
    <property type="match status" value="1"/>
</dbReference>
<comment type="caution">
    <text evidence="4">The sequence shown here is derived from an EMBL/GenBank/DDBJ whole genome shotgun (WGS) entry which is preliminary data.</text>
</comment>
<feature type="DNA-binding region" description="H-T-H motif" evidence="2">
    <location>
        <begin position="34"/>
        <end position="53"/>
    </location>
</feature>
<accession>A0A2A5RP99</accession>
<gene>
    <name evidence="4" type="ORF">RT41_GL000018</name>
</gene>
<dbReference type="Gene3D" id="1.10.357.10">
    <property type="entry name" value="Tetracycline Repressor, domain 2"/>
    <property type="match status" value="1"/>
</dbReference>
<dbReference type="STRING" id="1291764.GCA_001311235_00603"/>
<evidence type="ECO:0000256" key="2">
    <source>
        <dbReference type="PROSITE-ProRule" id="PRU00335"/>
    </source>
</evidence>
<dbReference type="GO" id="GO:0003677">
    <property type="term" value="F:DNA binding"/>
    <property type="evidence" value="ECO:0007669"/>
    <property type="project" value="UniProtKB-UniRule"/>
</dbReference>
<dbReference type="InterPro" id="IPR036271">
    <property type="entry name" value="Tet_transcr_reg_TetR-rel_C_sf"/>
</dbReference>
<dbReference type="PROSITE" id="PS50977">
    <property type="entry name" value="HTH_TETR_2"/>
    <property type="match status" value="1"/>
</dbReference>
<protein>
    <submittedName>
        <fullName evidence="4">Transcriptional regulator, TetR family</fullName>
    </submittedName>
</protein>
<dbReference type="Pfam" id="PF00440">
    <property type="entry name" value="TetR_N"/>
    <property type="match status" value="1"/>
</dbReference>
<keyword evidence="1 2" id="KW-0238">DNA-binding</keyword>
<evidence type="ECO:0000256" key="1">
    <source>
        <dbReference type="ARBA" id="ARBA00023125"/>
    </source>
</evidence>
<feature type="domain" description="HTH tetR-type" evidence="3">
    <location>
        <begin position="11"/>
        <end position="71"/>
    </location>
</feature>
<dbReference type="Proteomes" id="UP000218181">
    <property type="component" value="Unassembled WGS sequence"/>
</dbReference>
<reference evidence="4 5" key="1">
    <citation type="submission" date="2014-12" db="EMBL/GenBank/DDBJ databases">
        <title>Draft genome sequences of 10 type strains of Lactococcus.</title>
        <authorList>
            <person name="Sun Z."/>
            <person name="Zhong Z."/>
            <person name="Liu W."/>
            <person name="Zhang W."/>
            <person name="Zhang H."/>
        </authorList>
    </citation>
    <scope>NUCLEOTIDE SEQUENCE [LARGE SCALE GENOMIC DNA]</scope>
    <source>
        <strain evidence="4 5">JCM 16395</strain>
    </source>
</reference>
<dbReference type="EMBL" id="JXJU01000001">
    <property type="protein sequence ID" value="PCS01254.1"/>
    <property type="molecule type" value="Genomic_DNA"/>
</dbReference>
<keyword evidence="5" id="KW-1185">Reference proteome</keyword>
<organism evidence="4 5">
    <name type="scientific">Lactococcus fujiensis JCM 16395</name>
    <dbReference type="NCBI Taxonomy" id="1291764"/>
    <lineage>
        <taxon>Bacteria</taxon>
        <taxon>Bacillati</taxon>
        <taxon>Bacillota</taxon>
        <taxon>Bacilli</taxon>
        <taxon>Lactobacillales</taxon>
        <taxon>Streptococcaceae</taxon>
        <taxon>Lactococcus</taxon>
    </lineage>
</organism>
<dbReference type="OrthoDB" id="9796019at2"/>
<dbReference type="InterPro" id="IPR009057">
    <property type="entry name" value="Homeodomain-like_sf"/>
</dbReference>
<sequence>MPKQERRRRGEVLISAIYEATIEILEQKGYEAVTFQNVARQAHTTRSVIYRYWDDPFHLIYEASLQHMKKNSNWQGPMIDHEFNSGALRTDLWNMMQQLKENATFFPKNFLTFLHFEQIQGKRTLEHLLPEVQQSNLIIIERILARAQERGEAREHIGQTAKMLPFQISRYHLLVDNQIISNDNIKKIVDEVLLPLYKK</sequence>
<evidence type="ECO:0000259" key="3">
    <source>
        <dbReference type="PROSITE" id="PS50977"/>
    </source>
</evidence>